<feature type="domain" description="Acyl-CoA oxidase/dehydrogenase middle" evidence="4">
    <location>
        <begin position="1"/>
        <end position="65"/>
    </location>
</feature>
<evidence type="ECO:0000256" key="3">
    <source>
        <dbReference type="ARBA" id="ARBA00022827"/>
    </source>
</evidence>
<evidence type="ECO:0000313" key="6">
    <source>
        <dbReference type="Proteomes" id="UP000008909"/>
    </source>
</evidence>
<keyword evidence="2" id="KW-0285">Flavoprotein</keyword>
<organism evidence="5 6">
    <name type="scientific">Clonorchis sinensis</name>
    <name type="common">Chinese liver fluke</name>
    <dbReference type="NCBI Taxonomy" id="79923"/>
    <lineage>
        <taxon>Eukaryota</taxon>
        <taxon>Metazoa</taxon>
        <taxon>Spiralia</taxon>
        <taxon>Lophotrochozoa</taxon>
        <taxon>Platyhelminthes</taxon>
        <taxon>Trematoda</taxon>
        <taxon>Digenea</taxon>
        <taxon>Opisthorchiida</taxon>
        <taxon>Opisthorchiata</taxon>
        <taxon>Opisthorchiidae</taxon>
        <taxon>Clonorchis</taxon>
    </lineage>
</organism>
<feature type="non-terminal residue" evidence="5">
    <location>
        <position position="66"/>
    </location>
</feature>
<dbReference type="Proteomes" id="UP000008909">
    <property type="component" value="Unassembled WGS sequence"/>
</dbReference>
<proteinExistence type="predicted"/>
<sequence>MSEVDSGSDVVSMKTRADRVGDNYVLNGSKFWITNGTVADVVIVYAKTDANSSDSRRGVSTFIVET</sequence>
<dbReference type="GO" id="GO:0008470">
    <property type="term" value="F:3-methylbutanoyl-CoA dehydrogenase activity"/>
    <property type="evidence" value="ECO:0007669"/>
    <property type="project" value="TreeGrafter"/>
</dbReference>
<gene>
    <name evidence="5" type="ORF">CLF_104997</name>
</gene>
<dbReference type="AlphaFoldDB" id="G7YP19"/>
<evidence type="ECO:0000256" key="1">
    <source>
        <dbReference type="ARBA" id="ARBA00001974"/>
    </source>
</evidence>
<keyword evidence="6" id="KW-1185">Reference proteome</keyword>
<dbReference type="InterPro" id="IPR006091">
    <property type="entry name" value="Acyl-CoA_Oxase/DH_mid-dom"/>
</dbReference>
<protein>
    <submittedName>
        <fullName evidence="5">Isovaleryl-CoA dehydrogenase</fullName>
    </submittedName>
</protein>
<dbReference type="PANTHER" id="PTHR43884">
    <property type="entry name" value="ACYL-COA DEHYDROGENASE"/>
    <property type="match status" value="1"/>
</dbReference>
<evidence type="ECO:0000313" key="5">
    <source>
        <dbReference type="EMBL" id="GAA54700.1"/>
    </source>
</evidence>
<keyword evidence="3" id="KW-0274">FAD</keyword>
<comment type="cofactor">
    <cofactor evidence="1">
        <name>FAD</name>
        <dbReference type="ChEBI" id="CHEBI:57692"/>
    </cofactor>
</comment>
<name>G7YP19_CLOSI</name>
<dbReference type="Pfam" id="PF02770">
    <property type="entry name" value="Acyl-CoA_dh_M"/>
    <property type="match status" value="1"/>
</dbReference>
<reference key="2">
    <citation type="submission" date="2011-10" db="EMBL/GenBank/DDBJ databases">
        <title>The genome and transcriptome sequence of Clonorchis sinensis provide insights into the carcinogenic liver fluke.</title>
        <authorList>
            <person name="Wang X."/>
            <person name="Huang Y."/>
            <person name="Chen W."/>
            <person name="Liu H."/>
            <person name="Guo L."/>
            <person name="Chen Y."/>
            <person name="Luo F."/>
            <person name="Zhou W."/>
            <person name="Sun J."/>
            <person name="Mao Q."/>
            <person name="Liang P."/>
            <person name="Zhou C."/>
            <person name="Tian Y."/>
            <person name="Men J."/>
            <person name="Lv X."/>
            <person name="Huang L."/>
            <person name="Zhou J."/>
            <person name="Hu Y."/>
            <person name="Li R."/>
            <person name="Zhang F."/>
            <person name="Lei H."/>
            <person name="Li X."/>
            <person name="Hu X."/>
            <person name="Liang C."/>
            <person name="Xu J."/>
            <person name="Wu Z."/>
            <person name="Yu X."/>
        </authorList>
    </citation>
    <scope>NUCLEOTIDE SEQUENCE</scope>
    <source>
        <strain>Henan</strain>
    </source>
</reference>
<evidence type="ECO:0000256" key="2">
    <source>
        <dbReference type="ARBA" id="ARBA00022630"/>
    </source>
</evidence>
<reference evidence="5" key="1">
    <citation type="journal article" date="2011" name="Genome Biol.">
        <title>The draft genome of the carcinogenic human liver fluke Clonorchis sinensis.</title>
        <authorList>
            <person name="Wang X."/>
            <person name="Chen W."/>
            <person name="Huang Y."/>
            <person name="Sun J."/>
            <person name="Men J."/>
            <person name="Liu H."/>
            <person name="Luo F."/>
            <person name="Guo L."/>
            <person name="Lv X."/>
            <person name="Deng C."/>
            <person name="Zhou C."/>
            <person name="Fan Y."/>
            <person name="Li X."/>
            <person name="Huang L."/>
            <person name="Hu Y."/>
            <person name="Liang C."/>
            <person name="Hu X."/>
            <person name="Xu J."/>
            <person name="Yu X."/>
        </authorList>
    </citation>
    <scope>NUCLEOTIDE SEQUENCE [LARGE SCALE GENOMIC DNA]</scope>
    <source>
        <strain evidence="5">Henan</strain>
    </source>
</reference>
<dbReference type="Gene3D" id="2.40.110.10">
    <property type="entry name" value="Butyryl-CoA Dehydrogenase, subunit A, domain 2"/>
    <property type="match status" value="1"/>
</dbReference>
<evidence type="ECO:0000259" key="4">
    <source>
        <dbReference type="Pfam" id="PF02770"/>
    </source>
</evidence>
<accession>G7YP19</accession>
<dbReference type="InterPro" id="IPR046373">
    <property type="entry name" value="Acyl-CoA_Oxase/DH_mid-dom_sf"/>
</dbReference>
<dbReference type="EMBL" id="DF143915">
    <property type="protein sequence ID" value="GAA54700.1"/>
    <property type="molecule type" value="Genomic_DNA"/>
</dbReference>
<dbReference type="PANTHER" id="PTHR43884:SF12">
    <property type="entry name" value="ISOVALERYL-COA DEHYDROGENASE, MITOCHONDRIAL-RELATED"/>
    <property type="match status" value="1"/>
</dbReference>
<dbReference type="InterPro" id="IPR009100">
    <property type="entry name" value="AcylCoA_DH/oxidase_NM_dom_sf"/>
</dbReference>
<dbReference type="SUPFAM" id="SSF56645">
    <property type="entry name" value="Acyl-CoA dehydrogenase NM domain-like"/>
    <property type="match status" value="1"/>
</dbReference>
<dbReference type="GO" id="GO:0006552">
    <property type="term" value="P:L-leucine catabolic process"/>
    <property type="evidence" value="ECO:0007669"/>
    <property type="project" value="TreeGrafter"/>
</dbReference>